<evidence type="ECO:0000313" key="2">
    <source>
        <dbReference type="EMBL" id="ODV60656.1"/>
    </source>
</evidence>
<name>A0A1D2VG82_9ASCO</name>
<dbReference type="AlphaFoldDB" id="A0A1D2VG82"/>
<evidence type="ECO:0000313" key="3">
    <source>
        <dbReference type="Proteomes" id="UP000095038"/>
    </source>
</evidence>
<organism evidence="2 3">
    <name type="scientific">Ascoidea rubescens DSM 1968</name>
    <dbReference type="NCBI Taxonomy" id="1344418"/>
    <lineage>
        <taxon>Eukaryota</taxon>
        <taxon>Fungi</taxon>
        <taxon>Dikarya</taxon>
        <taxon>Ascomycota</taxon>
        <taxon>Saccharomycotina</taxon>
        <taxon>Saccharomycetes</taxon>
        <taxon>Ascoideaceae</taxon>
        <taxon>Ascoidea</taxon>
    </lineage>
</organism>
<dbReference type="EMBL" id="KV454481">
    <property type="protein sequence ID" value="ODV60656.1"/>
    <property type="molecule type" value="Genomic_DNA"/>
</dbReference>
<dbReference type="GeneID" id="30962905"/>
<gene>
    <name evidence="2" type="ORF">ASCRUDRAFT_149188</name>
</gene>
<feature type="compositionally biased region" description="Low complexity" evidence="1">
    <location>
        <begin position="12"/>
        <end position="26"/>
    </location>
</feature>
<protein>
    <submittedName>
        <fullName evidence="2">Uncharacterized protein</fullName>
    </submittedName>
</protein>
<sequence>MNILTSDPMIKENNSNDNNFDSNESIDFSHDNDHLADANTGAEFDRDQLAGSIKVCQDVDVTENERQWLSNDSRYTIKDRFLLRYVSAACNAAPTSDLNFPDHL</sequence>
<dbReference type="RefSeq" id="XP_020046963.1">
    <property type="nucleotide sequence ID" value="XM_020189269.1"/>
</dbReference>
<dbReference type="InParanoid" id="A0A1D2VG82"/>
<proteinExistence type="predicted"/>
<feature type="region of interest" description="Disordered" evidence="1">
    <location>
        <begin position="1"/>
        <end position="32"/>
    </location>
</feature>
<dbReference type="Proteomes" id="UP000095038">
    <property type="component" value="Unassembled WGS sequence"/>
</dbReference>
<reference evidence="3" key="1">
    <citation type="submission" date="2016-05" db="EMBL/GenBank/DDBJ databases">
        <title>Comparative genomics of biotechnologically important yeasts.</title>
        <authorList>
            <consortium name="DOE Joint Genome Institute"/>
            <person name="Riley R."/>
            <person name="Haridas S."/>
            <person name="Wolfe K.H."/>
            <person name="Lopes M.R."/>
            <person name="Hittinger C.T."/>
            <person name="Goker M."/>
            <person name="Salamov A."/>
            <person name="Wisecaver J."/>
            <person name="Long T.M."/>
            <person name="Aerts A.L."/>
            <person name="Barry K."/>
            <person name="Choi C."/>
            <person name="Clum A."/>
            <person name="Coughlan A.Y."/>
            <person name="Deshpande S."/>
            <person name="Douglass A.P."/>
            <person name="Hanson S.J."/>
            <person name="Klenk H.-P."/>
            <person name="Labutti K."/>
            <person name="Lapidus A."/>
            <person name="Lindquist E."/>
            <person name="Lipzen A."/>
            <person name="Meier-Kolthoff J.P."/>
            <person name="Ohm R.A."/>
            <person name="Otillar R.P."/>
            <person name="Pangilinan J."/>
            <person name="Peng Y."/>
            <person name="Rokas A."/>
            <person name="Rosa C.A."/>
            <person name="Scheuner C."/>
            <person name="Sibirny A.A."/>
            <person name="Slot J.C."/>
            <person name="Stielow J.B."/>
            <person name="Sun H."/>
            <person name="Kurtzman C.P."/>
            <person name="Blackwell M."/>
            <person name="Grigoriev I.V."/>
            <person name="Jeffries T.W."/>
        </authorList>
    </citation>
    <scope>NUCLEOTIDE SEQUENCE [LARGE SCALE GENOMIC DNA]</scope>
    <source>
        <strain evidence="3">DSM 1968</strain>
    </source>
</reference>
<accession>A0A1D2VG82</accession>
<keyword evidence="3" id="KW-1185">Reference proteome</keyword>
<evidence type="ECO:0000256" key="1">
    <source>
        <dbReference type="SAM" id="MobiDB-lite"/>
    </source>
</evidence>